<accession>A0A371F480</accession>
<name>A0A371F480_MUCPR</name>
<comment type="caution">
    <text evidence="2">The sequence shown here is derived from an EMBL/GenBank/DDBJ whole genome shotgun (WGS) entry which is preliminary data.</text>
</comment>
<feature type="non-terminal residue" evidence="2">
    <location>
        <position position="1"/>
    </location>
</feature>
<feature type="region of interest" description="Disordered" evidence="1">
    <location>
        <begin position="13"/>
        <end position="32"/>
    </location>
</feature>
<sequence>MLAHLMSSQIQIGQTDPSLVTDKSPLPPPPIELKPLPSHLKYAYLDKEQQLPVIIASNLNQEQEEKLLEVLRQHRKAIGWNISDLPCINPSIYMHRILMEEEVKPIRKQQRRLNPTLLDVDKKEVTKLLVAGIIYPSRIANG</sequence>
<evidence type="ECO:0000313" key="2">
    <source>
        <dbReference type="EMBL" id="RDX73055.1"/>
    </source>
</evidence>
<keyword evidence="3" id="KW-1185">Reference proteome</keyword>
<protein>
    <submittedName>
        <fullName evidence="2">Uncharacterized protein</fullName>
    </submittedName>
</protein>
<reference evidence="2" key="1">
    <citation type="submission" date="2018-05" db="EMBL/GenBank/DDBJ databases">
        <title>Draft genome of Mucuna pruriens seed.</title>
        <authorList>
            <person name="Nnadi N.E."/>
            <person name="Vos R."/>
            <person name="Hasami M.H."/>
            <person name="Devisetty U.K."/>
            <person name="Aguiy J.C."/>
        </authorList>
    </citation>
    <scope>NUCLEOTIDE SEQUENCE [LARGE SCALE GENOMIC DNA]</scope>
    <source>
        <strain evidence="2">JCA_2017</strain>
    </source>
</reference>
<dbReference type="EMBL" id="QJKJ01010671">
    <property type="protein sequence ID" value="RDX73055.1"/>
    <property type="molecule type" value="Genomic_DNA"/>
</dbReference>
<organism evidence="2 3">
    <name type="scientific">Mucuna pruriens</name>
    <name type="common">Velvet bean</name>
    <name type="synonym">Dolichos pruriens</name>
    <dbReference type="NCBI Taxonomy" id="157652"/>
    <lineage>
        <taxon>Eukaryota</taxon>
        <taxon>Viridiplantae</taxon>
        <taxon>Streptophyta</taxon>
        <taxon>Embryophyta</taxon>
        <taxon>Tracheophyta</taxon>
        <taxon>Spermatophyta</taxon>
        <taxon>Magnoliopsida</taxon>
        <taxon>eudicotyledons</taxon>
        <taxon>Gunneridae</taxon>
        <taxon>Pentapetalae</taxon>
        <taxon>rosids</taxon>
        <taxon>fabids</taxon>
        <taxon>Fabales</taxon>
        <taxon>Fabaceae</taxon>
        <taxon>Papilionoideae</taxon>
        <taxon>50 kb inversion clade</taxon>
        <taxon>NPAAA clade</taxon>
        <taxon>indigoferoid/millettioid clade</taxon>
        <taxon>Phaseoleae</taxon>
        <taxon>Mucuna</taxon>
    </lineage>
</organism>
<dbReference type="InterPro" id="IPR043502">
    <property type="entry name" value="DNA/RNA_pol_sf"/>
</dbReference>
<evidence type="ECO:0000256" key="1">
    <source>
        <dbReference type="SAM" id="MobiDB-lite"/>
    </source>
</evidence>
<dbReference type="Proteomes" id="UP000257109">
    <property type="component" value="Unassembled WGS sequence"/>
</dbReference>
<gene>
    <name evidence="2" type="ORF">CR513_47383</name>
</gene>
<dbReference type="Gene3D" id="3.10.10.10">
    <property type="entry name" value="HIV Type 1 Reverse Transcriptase, subunit A, domain 1"/>
    <property type="match status" value="1"/>
</dbReference>
<evidence type="ECO:0000313" key="3">
    <source>
        <dbReference type="Proteomes" id="UP000257109"/>
    </source>
</evidence>
<dbReference type="AlphaFoldDB" id="A0A371F480"/>
<dbReference type="SUPFAM" id="SSF56672">
    <property type="entry name" value="DNA/RNA polymerases"/>
    <property type="match status" value="1"/>
</dbReference>
<proteinExistence type="predicted"/>